<evidence type="ECO:0000313" key="12">
    <source>
        <dbReference type="Proteomes" id="UP001177212"/>
    </source>
</evidence>
<gene>
    <name evidence="11" type="ORF">Q8W34_02325</name>
</gene>
<evidence type="ECO:0000256" key="8">
    <source>
        <dbReference type="ARBA" id="ARBA00022989"/>
    </source>
</evidence>
<evidence type="ECO:0000313" key="11">
    <source>
        <dbReference type="EMBL" id="MDP2563456.1"/>
    </source>
</evidence>
<feature type="transmembrane region" description="Helical" evidence="10">
    <location>
        <begin position="308"/>
        <end position="327"/>
    </location>
</feature>
<evidence type="ECO:0000256" key="2">
    <source>
        <dbReference type="ARBA" id="ARBA00005452"/>
    </source>
</evidence>
<feature type="transmembrane region" description="Helical" evidence="10">
    <location>
        <begin position="122"/>
        <end position="139"/>
    </location>
</feature>
<feature type="transmembrane region" description="Helical" evidence="10">
    <location>
        <begin position="333"/>
        <end position="354"/>
    </location>
</feature>
<proteinExistence type="inferred from homology"/>
<dbReference type="InterPro" id="IPR013059">
    <property type="entry name" value="Trp_tyr_transpt"/>
</dbReference>
<dbReference type="Gene3D" id="1.20.1740.10">
    <property type="entry name" value="Amino acid/polyamine transporter I"/>
    <property type="match status" value="1"/>
</dbReference>
<name>A0ABT9F9N9_9GAMM</name>
<feature type="transmembrane region" description="Helical" evidence="10">
    <location>
        <begin position="375"/>
        <end position="400"/>
    </location>
</feature>
<keyword evidence="7 10" id="KW-0029">Amino-acid transport</keyword>
<feature type="transmembrane region" description="Helical" evidence="10">
    <location>
        <begin position="7"/>
        <end position="28"/>
    </location>
</feature>
<dbReference type="PANTHER" id="PTHR46997:SF2">
    <property type="entry name" value="TYROSINE-SPECIFIC TRANSPORT SYSTEM"/>
    <property type="match status" value="1"/>
</dbReference>
<evidence type="ECO:0000256" key="9">
    <source>
        <dbReference type="ARBA" id="ARBA00023136"/>
    </source>
</evidence>
<keyword evidence="9 10" id="KW-0472">Membrane</keyword>
<evidence type="ECO:0000256" key="6">
    <source>
        <dbReference type="ARBA" id="ARBA00022692"/>
    </source>
</evidence>
<keyword evidence="5 10" id="KW-0997">Cell inner membrane</keyword>
<dbReference type="PRINTS" id="PR00166">
    <property type="entry name" value="AROAAPRMEASE"/>
</dbReference>
<feature type="transmembrane region" description="Helical" evidence="10">
    <location>
        <begin position="217"/>
        <end position="236"/>
    </location>
</feature>
<evidence type="ECO:0000256" key="4">
    <source>
        <dbReference type="ARBA" id="ARBA00022475"/>
    </source>
</evidence>
<comment type="similarity">
    <text evidence="2 10">Belongs to the amino acid/polyamine transporter 2 family. Mtr/TnaB/TyrP permease subfamily.</text>
</comment>
<keyword evidence="8 10" id="KW-1133">Transmembrane helix</keyword>
<keyword evidence="12" id="KW-1185">Reference proteome</keyword>
<keyword evidence="6 10" id="KW-0812">Transmembrane</keyword>
<reference evidence="11" key="1">
    <citation type="submission" date="2023-07" db="EMBL/GenBank/DDBJ databases">
        <title>Genome content predicts the carbon catabolic preferences of heterotrophic bacteria.</title>
        <authorList>
            <person name="Gralka M."/>
        </authorList>
    </citation>
    <scope>NUCLEOTIDE SEQUENCE</scope>
    <source>
        <strain evidence="11">4G09</strain>
    </source>
</reference>
<feature type="transmembrane region" description="Helical" evidence="10">
    <location>
        <begin position="182"/>
        <end position="205"/>
    </location>
</feature>
<organism evidence="11 12">
    <name type="scientific">Pseudoalteromonas marina</name>
    <dbReference type="NCBI Taxonomy" id="267375"/>
    <lineage>
        <taxon>Bacteria</taxon>
        <taxon>Pseudomonadati</taxon>
        <taxon>Pseudomonadota</taxon>
        <taxon>Gammaproteobacteria</taxon>
        <taxon>Alteromonadales</taxon>
        <taxon>Pseudoalteromonadaceae</taxon>
        <taxon>Pseudoalteromonas</taxon>
    </lineage>
</organism>
<feature type="transmembrane region" description="Helical" evidence="10">
    <location>
        <begin position="34"/>
        <end position="56"/>
    </location>
</feature>
<dbReference type="EMBL" id="JAUYVT010000001">
    <property type="protein sequence ID" value="MDP2563456.1"/>
    <property type="molecule type" value="Genomic_DNA"/>
</dbReference>
<keyword evidence="4 10" id="KW-1003">Cell membrane</keyword>
<evidence type="ECO:0000256" key="5">
    <source>
        <dbReference type="ARBA" id="ARBA00022519"/>
    </source>
</evidence>
<dbReference type="RefSeq" id="WP_305471008.1">
    <property type="nucleotide sequence ID" value="NZ_JAUYVT010000001.1"/>
</dbReference>
<comment type="caution">
    <text evidence="11">The sequence shown here is derived from an EMBL/GenBank/DDBJ whole genome shotgun (WGS) entry which is preliminary data.</text>
</comment>
<comment type="subcellular location">
    <subcellularLocation>
        <location evidence="1 10">Cell inner membrane</location>
        <topology evidence="1 10">Multi-pass membrane protein</topology>
    </subcellularLocation>
</comment>
<dbReference type="Proteomes" id="UP001177212">
    <property type="component" value="Unassembled WGS sequence"/>
</dbReference>
<evidence type="ECO:0000256" key="10">
    <source>
        <dbReference type="RuleBase" id="RU367149"/>
    </source>
</evidence>
<keyword evidence="3 10" id="KW-0813">Transport</keyword>
<dbReference type="PANTHER" id="PTHR46997">
    <property type="entry name" value="LOW AFFINITY TRYPTOPHAN PERMEASE-RELATED"/>
    <property type="match status" value="1"/>
</dbReference>
<comment type="function">
    <text evidence="10">Involved in transporting aromatic amino acids across the cytoplasmic membrane.</text>
</comment>
<protein>
    <recommendedName>
        <fullName evidence="10">Aromatic amino acid permease</fullName>
    </recommendedName>
</protein>
<dbReference type="InterPro" id="IPR013061">
    <property type="entry name" value="Trp/try_permease_CS"/>
</dbReference>
<dbReference type="InterPro" id="IPR018227">
    <property type="entry name" value="Amino_acid_transport_2"/>
</dbReference>
<feature type="transmembrane region" description="Helical" evidence="10">
    <location>
        <begin position="151"/>
        <end position="170"/>
    </location>
</feature>
<accession>A0ABT9F9N9</accession>
<feature type="transmembrane region" description="Helical" evidence="10">
    <location>
        <begin position="82"/>
        <end position="102"/>
    </location>
</feature>
<sequence>MLKNKTIGSMLIVAGTTIGAGMLALPIASAGLGFMTALALIVVSWILMTYTALLMLELHQFAPRDATLNTLAKRWLGKRGQYIANFSMVFLFYALCAAYIAGGGAQLQERINLGFELEIAPQFGSVILAVIIASVVTLGTSKVDKFNRILFSIKVIVLASLFYMLTPYVQSKHLLEMPVEKGLILSAIPVVFTSFGFHGSIPSIVKYVGLDVKVLRKVMIAGAALPLVIYIFWQLLSQGIMSQSDLLNSEGLSGFVASVAGIAHNSNVSIAVKLFADLALATSFLGVSLGLFDFFADAFKQGDNNQGRVITALITFIPPLGFALFYPQGFIMALGYAAIALVVLAVFLPVAMVYKQRASTSTNTGYKVRSGRTGLLIAALCGVLIITAQFMQMSGFIPAIG</sequence>
<dbReference type="PROSITE" id="PS00594">
    <property type="entry name" value="AROMATIC_AA_PERMEASE_1"/>
    <property type="match status" value="1"/>
</dbReference>
<evidence type="ECO:0000256" key="3">
    <source>
        <dbReference type="ARBA" id="ARBA00022448"/>
    </source>
</evidence>
<evidence type="ECO:0000256" key="7">
    <source>
        <dbReference type="ARBA" id="ARBA00022970"/>
    </source>
</evidence>
<feature type="transmembrane region" description="Helical" evidence="10">
    <location>
        <begin position="274"/>
        <end position="296"/>
    </location>
</feature>
<dbReference type="Pfam" id="PF03222">
    <property type="entry name" value="Trp_Tyr_perm"/>
    <property type="match status" value="1"/>
</dbReference>
<dbReference type="NCBIfam" id="TIGR00837">
    <property type="entry name" value="araaP"/>
    <property type="match status" value="1"/>
</dbReference>
<evidence type="ECO:0000256" key="1">
    <source>
        <dbReference type="ARBA" id="ARBA00004429"/>
    </source>
</evidence>